<keyword evidence="3" id="KW-1185">Reference proteome</keyword>
<evidence type="ECO:0000313" key="3">
    <source>
        <dbReference type="Proteomes" id="UP001341281"/>
    </source>
</evidence>
<dbReference type="AlphaFoldDB" id="A0AAQ3PLG2"/>
<accession>A0AAQ3PLG2</accession>
<evidence type="ECO:0000313" key="2">
    <source>
        <dbReference type="EMBL" id="WVZ53155.1"/>
    </source>
</evidence>
<dbReference type="EMBL" id="CP144745">
    <property type="protein sequence ID" value="WVZ53155.1"/>
    <property type="molecule type" value="Genomic_DNA"/>
</dbReference>
<dbReference type="Proteomes" id="UP001341281">
    <property type="component" value="Chromosome 01"/>
</dbReference>
<feature type="region of interest" description="Disordered" evidence="1">
    <location>
        <begin position="91"/>
        <end position="117"/>
    </location>
</feature>
<reference evidence="2 3" key="1">
    <citation type="submission" date="2024-02" db="EMBL/GenBank/DDBJ databases">
        <title>High-quality chromosome-scale genome assembly of Pensacola bahiagrass (Paspalum notatum Flugge var. saurae).</title>
        <authorList>
            <person name="Vega J.M."/>
            <person name="Podio M."/>
            <person name="Orjuela J."/>
            <person name="Siena L.A."/>
            <person name="Pessino S.C."/>
            <person name="Combes M.C."/>
            <person name="Mariac C."/>
            <person name="Albertini E."/>
            <person name="Pupilli F."/>
            <person name="Ortiz J.P.A."/>
            <person name="Leblanc O."/>
        </authorList>
    </citation>
    <scope>NUCLEOTIDE SEQUENCE [LARGE SCALE GENOMIC DNA]</scope>
    <source>
        <strain evidence="2">R1</strain>
        <tissue evidence="2">Leaf</tissue>
    </source>
</reference>
<protein>
    <submittedName>
        <fullName evidence="2">Uncharacterized protein</fullName>
    </submittedName>
</protein>
<feature type="compositionally biased region" description="Basic and acidic residues" evidence="1">
    <location>
        <begin position="102"/>
        <end position="117"/>
    </location>
</feature>
<name>A0AAQ3PLG2_PASNO</name>
<gene>
    <name evidence="2" type="ORF">U9M48_004136</name>
</gene>
<evidence type="ECO:0000256" key="1">
    <source>
        <dbReference type="SAM" id="MobiDB-lite"/>
    </source>
</evidence>
<organism evidence="2 3">
    <name type="scientific">Paspalum notatum var. saurae</name>
    <dbReference type="NCBI Taxonomy" id="547442"/>
    <lineage>
        <taxon>Eukaryota</taxon>
        <taxon>Viridiplantae</taxon>
        <taxon>Streptophyta</taxon>
        <taxon>Embryophyta</taxon>
        <taxon>Tracheophyta</taxon>
        <taxon>Spermatophyta</taxon>
        <taxon>Magnoliopsida</taxon>
        <taxon>Liliopsida</taxon>
        <taxon>Poales</taxon>
        <taxon>Poaceae</taxon>
        <taxon>PACMAD clade</taxon>
        <taxon>Panicoideae</taxon>
        <taxon>Andropogonodae</taxon>
        <taxon>Paspaleae</taxon>
        <taxon>Paspalinae</taxon>
        <taxon>Paspalum</taxon>
    </lineage>
</organism>
<sequence length="117" mass="13298">MIDAGSSFPMVPPPLQLPRYSVDARGNAPTSPVPPASWLRTMCSMYWPKGDGGHRNICYLIPHQGPEMELFTTASPRFGIEPRLSSDPRFWKTRRMTTTPTMDKDELNDDHSYDGWK</sequence>
<proteinExistence type="predicted"/>